<feature type="compositionally biased region" description="Basic residues" evidence="1">
    <location>
        <begin position="100"/>
        <end position="116"/>
    </location>
</feature>
<protein>
    <submittedName>
        <fullName evidence="2">Uncharacterized protein</fullName>
    </submittedName>
</protein>
<dbReference type="AlphaFoldDB" id="A0AAV7N3C6"/>
<feature type="compositionally biased region" description="Polar residues" evidence="1">
    <location>
        <begin position="65"/>
        <end position="75"/>
    </location>
</feature>
<keyword evidence="3" id="KW-1185">Reference proteome</keyword>
<name>A0AAV7N3C6_PLEWA</name>
<proteinExistence type="predicted"/>
<feature type="region of interest" description="Disordered" evidence="1">
    <location>
        <begin position="1"/>
        <end position="116"/>
    </location>
</feature>
<evidence type="ECO:0000256" key="1">
    <source>
        <dbReference type="SAM" id="MobiDB-lite"/>
    </source>
</evidence>
<dbReference type="EMBL" id="JANPWB010000013">
    <property type="protein sequence ID" value="KAJ1110051.1"/>
    <property type="molecule type" value="Genomic_DNA"/>
</dbReference>
<sequence length="116" mass="12617">MRSTRYRGRLQPPVPAVTTSPKGKGKGKASSKTSRGAGENNPLYVLQGQALPPCSGSHGVPQGPRQRQSKFQNVPRSGREQCAIRVTGADSTPLFWQSRRPPRAKAKQVPKHPHTN</sequence>
<dbReference type="Proteomes" id="UP001066276">
    <property type="component" value="Chromosome 9"/>
</dbReference>
<reference evidence="2" key="1">
    <citation type="journal article" date="2022" name="bioRxiv">
        <title>Sequencing and chromosome-scale assembly of the giantPleurodeles waltlgenome.</title>
        <authorList>
            <person name="Brown T."/>
            <person name="Elewa A."/>
            <person name="Iarovenko S."/>
            <person name="Subramanian E."/>
            <person name="Araus A.J."/>
            <person name="Petzold A."/>
            <person name="Susuki M."/>
            <person name="Suzuki K.-i.T."/>
            <person name="Hayashi T."/>
            <person name="Toyoda A."/>
            <person name="Oliveira C."/>
            <person name="Osipova E."/>
            <person name="Leigh N.D."/>
            <person name="Simon A."/>
            <person name="Yun M.H."/>
        </authorList>
    </citation>
    <scope>NUCLEOTIDE SEQUENCE</scope>
    <source>
        <strain evidence="2">20211129_DDA</strain>
        <tissue evidence="2">Liver</tissue>
    </source>
</reference>
<accession>A0AAV7N3C6</accession>
<evidence type="ECO:0000313" key="3">
    <source>
        <dbReference type="Proteomes" id="UP001066276"/>
    </source>
</evidence>
<evidence type="ECO:0000313" key="2">
    <source>
        <dbReference type="EMBL" id="KAJ1110051.1"/>
    </source>
</evidence>
<comment type="caution">
    <text evidence="2">The sequence shown here is derived from an EMBL/GenBank/DDBJ whole genome shotgun (WGS) entry which is preliminary data.</text>
</comment>
<gene>
    <name evidence="2" type="ORF">NDU88_007406</name>
</gene>
<organism evidence="2 3">
    <name type="scientific">Pleurodeles waltl</name>
    <name type="common">Iberian ribbed newt</name>
    <dbReference type="NCBI Taxonomy" id="8319"/>
    <lineage>
        <taxon>Eukaryota</taxon>
        <taxon>Metazoa</taxon>
        <taxon>Chordata</taxon>
        <taxon>Craniata</taxon>
        <taxon>Vertebrata</taxon>
        <taxon>Euteleostomi</taxon>
        <taxon>Amphibia</taxon>
        <taxon>Batrachia</taxon>
        <taxon>Caudata</taxon>
        <taxon>Salamandroidea</taxon>
        <taxon>Salamandridae</taxon>
        <taxon>Pleurodelinae</taxon>
        <taxon>Pleurodeles</taxon>
    </lineage>
</organism>